<evidence type="ECO:0000313" key="2">
    <source>
        <dbReference type="EMBL" id="OIQ64311.1"/>
    </source>
</evidence>
<dbReference type="AlphaFoldDB" id="A0A1J5P929"/>
<gene>
    <name evidence="2" type="ORF">GALL_541370</name>
</gene>
<protein>
    <submittedName>
        <fullName evidence="2">Uncharacterized protein</fullName>
    </submittedName>
</protein>
<feature type="region of interest" description="Disordered" evidence="1">
    <location>
        <begin position="180"/>
        <end position="245"/>
    </location>
</feature>
<dbReference type="EMBL" id="MLJW01008229">
    <property type="protein sequence ID" value="OIQ64311.1"/>
    <property type="molecule type" value="Genomic_DNA"/>
</dbReference>
<evidence type="ECO:0000256" key="1">
    <source>
        <dbReference type="SAM" id="MobiDB-lite"/>
    </source>
</evidence>
<feature type="compositionally biased region" description="Polar residues" evidence="1">
    <location>
        <begin position="183"/>
        <end position="200"/>
    </location>
</feature>
<proteinExistence type="predicted"/>
<reference evidence="2" key="1">
    <citation type="submission" date="2016-10" db="EMBL/GenBank/DDBJ databases">
        <title>Sequence of Gallionella enrichment culture.</title>
        <authorList>
            <person name="Poehlein A."/>
            <person name="Muehling M."/>
            <person name="Daniel R."/>
        </authorList>
    </citation>
    <scope>NUCLEOTIDE SEQUENCE</scope>
</reference>
<comment type="caution">
    <text evidence="2">The sequence shown here is derived from an EMBL/GenBank/DDBJ whole genome shotgun (WGS) entry which is preliminary data.</text>
</comment>
<name>A0A1J5P929_9ZZZZ</name>
<organism evidence="2">
    <name type="scientific">mine drainage metagenome</name>
    <dbReference type="NCBI Taxonomy" id="410659"/>
    <lineage>
        <taxon>unclassified sequences</taxon>
        <taxon>metagenomes</taxon>
        <taxon>ecological metagenomes</taxon>
    </lineage>
</organism>
<sequence>MTGRVQGLCLDQQMRIAQRPEPVTPAQIVAGEDGRDLALIACTALVAPMFQAIVAIDLTARDLEQTREAAVARLVVDQHEPIVGPTGVHLIIEADHGAALPIQSLDAFEIPLGNDVVHQARCTHLSTTLCDENPAVIHRPRGCADLLQPGFHPVLPNSLVGALTRGGHGEFFCGGCRGKRQHTQQAGQGPDSKQSGTPATRQPRRRVIRPGTVQGRTSIKIPRARAGGGGRAGQQRAAHQRAETC</sequence>
<accession>A0A1J5P929</accession>